<sequence>MVAGTDEVENTFFAQPIINIDTGATMRYELLLRERRPDGWHLPSSFGLPFVEARRLLLAALSHLDVKQIDLNLTAAQFANARFINRLVELKLATPELVHMNVELTGTPSIVTLQQMGVLLSQADIHVTIDDVGSDNLRMDVVDLFPCIDNVKFAMQNVRHPGSCADVEAQVGYWKRLADEHHLHFTLGGIESHADVDVAEQLGITEGQGFYFGRPVIPQ</sequence>
<dbReference type="AlphaFoldDB" id="A0A0R1TX62"/>
<dbReference type="PATRIC" id="fig|1423783.4.peg.1152"/>
<proteinExistence type="predicted"/>
<evidence type="ECO:0000259" key="1">
    <source>
        <dbReference type="PROSITE" id="PS50883"/>
    </source>
</evidence>
<dbReference type="PANTHER" id="PTHR33121:SF70">
    <property type="entry name" value="SIGNALING PROTEIN YKOW"/>
    <property type="match status" value="1"/>
</dbReference>
<protein>
    <submittedName>
        <fullName evidence="2">Diguanylate cyclase phosphodiesterase domain-containing protein</fullName>
    </submittedName>
</protein>
<evidence type="ECO:0000313" key="3">
    <source>
        <dbReference type="Proteomes" id="UP000051922"/>
    </source>
</evidence>
<dbReference type="SMART" id="SM00052">
    <property type="entry name" value="EAL"/>
    <property type="match status" value="1"/>
</dbReference>
<organism evidence="2 3">
    <name type="scientific">Lacticaseibacillus pantheris DSM 15945 = JCM 12539 = NBRC 106106</name>
    <dbReference type="NCBI Taxonomy" id="1423783"/>
    <lineage>
        <taxon>Bacteria</taxon>
        <taxon>Bacillati</taxon>
        <taxon>Bacillota</taxon>
        <taxon>Bacilli</taxon>
        <taxon>Lactobacillales</taxon>
        <taxon>Lactobacillaceae</taxon>
        <taxon>Lacticaseibacillus</taxon>
    </lineage>
</organism>
<dbReference type="Gene3D" id="3.20.20.450">
    <property type="entry name" value="EAL domain"/>
    <property type="match status" value="1"/>
</dbReference>
<accession>A0A0R1TX62</accession>
<dbReference type="InterPro" id="IPR035919">
    <property type="entry name" value="EAL_sf"/>
</dbReference>
<feature type="domain" description="EAL" evidence="1">
    <location>
        <begin position="1"/>
        <end position="219"/>
    </location>
</feature>
<dbReference type="STRING" id="1423783.FC50_GL001112"/>
<dbReference type="PROSITE" id="PS50883">
    <property type="entry name" value="EAL"/>
    <property type="match status" value="1"/>
</dbReference>
<dbReference type="Proteomes" id="UP000051922">
    <property type="component" value="Unassembled WGS sequence"/>
</dbReference>
<dbReference type="InterPro" id="IPR050706">
    <property type="entry name" value="Cyclic-di-GMP_PDE-like"/>
</dbReference>
<dbReference type="GO" id="GO:0071111">
    <property type="term" value="F:cyclic-guanylate-specific phosphodiesterase activity"/>
    <property type="evidence" value="ECO:0007669"/>
    <property type="project" value="InterPro"/>
</dbReference>
<dbReference type="InterPro" id="IPR001633">
    <property type="entry name" value="EAL_dom"/>
</dbReference>
<gene>
    <name evidence="2" type="ORF">FC50_GL001112</name>
</gene>
<dbReference type="SUPFAM" id="SSF141868">
    <property type="entry name" value="EAL domain-like"/>
    <property type="match status" value="1"/>
</dbReference>
<dbReference type="RefSeq" id="WP_054651670.1">
    <property type="nucleotide sequence ID" value="NZ_AZFJ01000049.1"/>
</dbReference>
<dbReference type="PANTHER" id="PTHR33121">
    <property type="entry name" value="CYCLIC DI-GMP PHOSPHODIESTERASE PDEF"/>
    <property type="match status" value="1"/>
</dbReference>
<evidence type="ECO:0000313" key="2">
    <source>
        <dbReference type="EMBL" id="KRL85725.1"/>
    </source>
</evidence>
<comment type="caution">
    <text evidence="2">The sequence shown here is derived from an EMBL/GenBank/DDBJ whole genome shotgun (WGS) entry which is preliminary data.</text>
</comment>
<reference evidence="2 3" key="1">
    <citation type="journal article" date="2015" name="Genome Announc.">
        <title>Expanding the biotechnology potential of lactobacilli through comparative genomics of 213 strains and associated genera.</title>
        <authorList>
            <person name="Sun Z."/>
            <person name="Harris H.M."/>
            <person name="McCann A."/>
            <person name="Guo C."/>
            <person name="Argimon S."/>
            <person name="Zhang W."/>
            <person name="Yang X."/>
            <person name="Jeffery I.B."/>
            <person name="Cooney J.C."/>
            <person name="Kagawa T.F."/>
            <person name="Liu W."/>
            <person name="Song Y."/>
            <person name="Salvetti E."/>
            <person name="Wrobel A."/>
            <person name="Rasinkangas P."/>
            <person name="Parkhill J."/>
            <person name="Rea M.C."/>
            <person name="O'Sullivan O."/>
            <person name="Ritari J."/>
            <person name="Douillard F.P."/>
            <person name="Paul Ross R."/>
            <person name="Yang R."/>
            <person name="Briner A.E."/>
            <person name="Felis G.E."/>
            <person name="de Vos W.M."/>
            <person name="Barrangou R."/>
            <person name="Klaenhammer T.R."/>
            <person name="Caufield P.W."/>
            <person name="Cui Y."/>
            <person name="Zhang H."/>
            <person name="O'Toole P.W."/>
        </authorList>
    </citation>
    <scope>NUCLEOTIDE SEQUENCE [LARGE SCALE GENOMIC DNA]</scope>
    <source>
        <strain evidence="2 3">DSM 15945</strain>
    </source>
</reference>
<dbReference type="EMBL" id="AZFJ01000049">
    <property type="protein sequence ID" value="KRL85725.1"/>
    <property type="molecule type" value="Genomic_DNA"/>
</dbReference>
<keyword evidence="3" id="KW-1185">Reference proteome</keyword>
<dbReference type="OrthoDB" id="8731447at2"/>
<name>A0A0R1TX62_9LACO</name>
<dbReference type="Pfam" id="PF00563">
    <property type="entry name" value="EAL"/>
    <property type="match status" value="1"/>
</dbReference>